<dbReference type="Gene3D" id="3.40.30.10">
    <property type="entry name" value="Glutaredoxin"/>
    <property type="match status" value="1"/>
</dbReference>
<feature type="chain" id="PRO_5022886414" evidence="1">
    <location>
        <begin position="29"/>
        <end position="182"/>
    </location>
</feature>
<reference evidence="3 4" key="1">
    <citation type="submission" date="2019-02" db="EMBL/GenBank/DDBJ databases">
        <title>Deep-cultivation of Planctomycetes and their phenomic and genomic characterization uncovers novel biology.</title>
        <authorList>
            <person name="Wiegand S."/>
            <person name="Jogler M."/>
            <person name="Boedeker C."/>
            <person name="Pinto D."/>
            <person name="Vollmers J."/>
            <person name="Rivas-Marin E."/>
            <person name="Kohn T."/>
            <person name="Peeters S.H."/>
            <person name="Heuer A."/>
            <person name="Rast P."/>
            <person name="Oberbeckmann S."/>
            <person name="Bunk B."/>
            <person name="Jeske O."/>
            <person name="Meyerdierks A."/>
            <person name="Storesund J.E."/>
            <person name="Kallscheuer N."/>
            <person name="Luecker S."/>
            <person name="Lage O.M."/>
            <person name="Pohl T."/>
            <person name="Merkel B.J."/>
            <person name="Hornburger P."/>
            <person name="Mueller R.-W."/>
            <person name="Bruemmer F."/>
            <person name="Labrenz M."/>
            <person name="Spormann A.M."/>
            <person name="Op Den Camp H."/>
            <person name="Overmann J."/>
            <person name="Amann R."/>
            <person name="Jetten M.S.M."/>
            <person name="Mascher T."/>
            <person name="Medema M.H."/>
            <person name="Devos D.P."/>
            <person name="Kaster A.-K."/>
            <person name="Ovreas L."/>
            <person name="Rohde M."/>
            <person name="Galperin M.Y."/>
            <person name="Jogler C."/>
        </authorList>
    </citation>
    <scope>NUCLEOTIDE SEQUENCE [LARGE SCALE GENOMIC DNA]</scope>
    <source>
        <strain evidence="3 4">KOR34</strain>
    </source>
</reference>
<dbReference type="InterPro" id="IPR013766">
    <property type="entry name" value="Thioredoxin_domain"/>
</dbReference>
<accession>A0A5C5VFL1</accession>
<organism evidence="3 4">
    <name type="scientific">Posidoniimonas corsicana</name>
    <dbReference type="NCBI Taxonomy" id="1938618"/>
    <lineage>
        <taxon>Bacteria</taxon>
        <taxon>Pseudomonadati</taxon>
        <taxon>Planctomycetota</taxon>
        <taxon>Planctomycetia</taxon>
        <taxon>Pirellulales</taxon>
        <taxon>Lacipirellulaceae</taxon>
        <taxon>Posidoniimonas</taxon>
    </lineage>
</organism>
<proteinExistence type="predicted"/>
<name>A0A5C5VFL1_9BACT</name>
<evidence type="ECO:0000256" key="1">
    <source>
        <dbReference type="SAM" id="SignalP"/>
    </source>
</evidence>
<dbReference type="AlphaFoldDB" id="A0A5C5VFL1"/>
<dbReference type="SUPFAM" id="SSF52833">
    <property type="entry name" value="Thioredoxin-like"/>
    <property type="match status" value="1"/>
</dbReference>
<evidence type="ECO:0000313" key="4">
    <source>
        <dbReference type="Proteomes" id="UP000316714"/>
    </source>
</evidence>
<keyword evidence="4" id="KW-1185">Reference proteome</keyword>
<dbReference type="PROSITE" id="PS51352">
    <property type="entry name" value="THIOREDOXIN_2"/>
    <property type="match status" value="1"/>
</dbReference>
<evidence type="ECO:0000313" key="3">
    <source>
        <dbReference type="EMBL" id="TWT36670.1"/>
    </source>
</evidence>
<feature type="signal peptide" evidence="1">
    <location>
        <begin position="1"/>
        <end position="28"/>
    </location>
</feature>
<dbReference type="EMBL" id="SIHJ01000001">
    <property type="protein sequence ID" value="TWT36670.1"/>
    <property type="molecule type" value="Genomic_DNA"/>
</dbReference>
<comment type="caution">
    <text evidence="3">The sequence shown here is derived from an EMBL/GenBank/DDBJ whole genome shotgun (WGS) entry which is preliminary data.</text>
</comment>
<evidence type="ECO:0000259" key="2">
    <source>
        <dbReference type="PROSITE" id="PS51352"/>
    </source>
</evidence>
<sequence length="182" mass="19195" precursor="true">MTPMTNPLSPTRVAAVLALTLLAATADAEIPKVVLSAQHQAMCQVDVGDALPALTLTGDQGQVELKSLLGKKATVVAVVGYQHWMNPALLQDLPGDVLKPYGEKGVEVVVVKTGNSPAKLPKGSPLAIVGDPTGEQFAKLGSGRQPRVYVLDAAGKILWFDIEYSRSTRRDLKQTLASVAGE</sequence>
<dbReference type="Proteomes" id="UP000316714">
    <property type="component" value="Unassembled WGS sequence"/>
</dbReference>
<dbReference type="InterPro" id="IPR036249">
    <property type="entry name" value="Thioredoxin-like_sf"/>
</dbReference>
<gene>
    <name evidence="3" type="ORF">KOR34_16090</name>
</gene>
<keyword evidence="1" id="KW-0732">Signal</keyword>
<protein>
    <submittedName>
        <fullName evidence="3">Redoxin</fullName>
    </submittedName>
</protein>
<feature type="domain" description="Thioredoxin" evidence="2">
    <location>
        <begin position="45"/>
        <end position="181"/>
    </location>
</feature>